<reference evidence="1 2" key="1">
    <citation type="submission" date="2012-10" db="EMBL/GenBank/DDBJ databases">
        <authorList>
            <person name="Harkins D.M."/>
            <person name="Durkin A.S."/>
            <person name="Brinkac L.M."/>
            <person name="Haft D.H."/>
            <person name="Selengut J.D."/>
            <person name="Sanka R."/>
            <person name="DePew J."/>
            <person name="Purushe J."/>
            <person name="Chanthongthip A."/>
            <person name="Lattana O."/>
            <person name="Phetsouvanh R."/>
            <person name="Newton P.N."/>
            <person name="Vinetz J.M."/>
            <person name="Sutton G.G."/>
            <person name="Nierman W.C."/>
            <person name="Fouts D.E."/>
        </authorList>
    </citation>
    <scope>NUCLEOTIDE SEQUENCE [LARGE SCALE GENOMIC DNA]</scope>
    <source>
        <strain evidence="1 2">UI 12758</strain>
    </source>
</reference>
<evidence type="ECO:0000313" key="1">
    <source>
        <dbReference type="EMBL" id="EKR55575.1"/>
    </source>
</evidence>
<name>A0A0E2D6M5_LEPIR</name>
<comment type="caution">
    <text evidence="1">The sequence shown here is derived from an EMBL/GenBank/DDBJ whole genome shotgun (WGS) entry which is preliminary data.</text>
</comment>
<dbReference type="EMBL" id="AHNR02000028">
    <property type="protein sequence ID" value="EKR55575.1"/>
    <property type="molecule type" value="Genomic_DNA"/>
</dbReference>
<dbReference type="AlphaFoldDB" id="A0A0E2D6M5"/>
<organism evidence="1 2">
    <name type="scientific">Leptospira interrogans str. UI 12758</name>
    <dbReference type="NCBI Taxonomy" id="1049938"/>
    <lineage>
        <taxon>Bacteria</taxon>
        <taxon>Pseudomonadati</taxon>
        <taxon>Spirochaetota</taxon>
        <taxon>Spirochaetia</taxon>
        <taxon>Leptospirales</taxon>
        <taxon>Leptospiraceae</taxon>
        <taxon>Leptospira</taxon>
    </lineage>
</organism>
<gene>
    <name evidence="1" type="ORF">LEP1GSC105_2152</name>
</gene>
<accession>A0A0E2D6M5</accession>
<proteinExistence type="predicted"/>
<evidence type="ECO:0000313" key="2">
    <source>
        <dbReference type="Proteomes" id="UP000001340"/>
    </source>
</evidence>
<sequence>MSVAQDIVTLFFSEFTINWATMATVVRVQEDPDDSGKPGLLTARVNGANKEDVRWFWPIKPAPGSRCIILFGDNNVSRAVAIGFNKIAKIKTKVAELCEIEVDDQGFKIDHSQLLSVFGKLAEGKLTLKNGPTLEVALDSIQNKINFKGKVDIGDASISGVDTNALETWMNGIVSSLQALYTAIQTSPVTPMDGGASYKAGLAGAISSKPIPSVPPALKVSNLKYGKT</sequence>
<protein>
    <submittedName>
        <fullName evidence="1">Uncharacterized protein</fullName>
    </submittedName>
</protein>
<dbReference type="RefSeq" id="WP_002123278.1">
    <property type="nucleotide sequence ID" value="NZ_AHNR02000028.1"/>
</dbReference>
<dbReference type="Proteomes" id="UP000001340">
    <property type="component" value="Unassembled WGS sequence"/>
</dbReference>